<organism evidence="2 3">
    <name type="scientific">Streptomyces bluensis</name>
    <dbReference type="NCBI Taxonomy" id="33897"/>
    <lineage>
        <taxon>Bacteria</taxon>
        <taxon>Bacillati</taxon>
        <taxon>Actinomycetota</taxon>
        <taxon>Actinomycetes</taxon>
        <taxon>Kitasatosporales</taxon>
        <taxon>Streptomycetaceae</taxon>
        <taxon>Streptomyces</taxon>
    </lineage>
</organism>
<feature type="region of interest" description="Disordered" evidence="1">
    <location>
        <begin position="57"/>
        <end position="80"/>
    </location>
</feature>
<dbReference type="RefSeq" id="WP_387892505.1">
    <property type="nucleotide sequence ID" value="NZ_JBIAWJ010000031.1"/>
</dbReference>
<name>A0ABW6UY35_9ACTN</name>
<dbReference type="EMBL" id="JBIAWJ010000031">
    <property type="protein sequence ID" value="MFF4527028.1"/>
    <property type="molecule type" value="Genomic_DNA"/>
</dbReference>
<protein>
    <submittedName>
        <fullName evidence="2">Uncharacterized protein</fullName>
    </submittedName>
</protein>
<evidence type="ECO:0000313" key="2">
    <source>
        <dbReference type="EMBL" id="MFF4527028.1"/>
    </source>
</evidence>
<accession>A0ABW6UY35</accession>
<sequence length="160" mass="17155">MRPGRFERLLTAAINHDGRLTARTYADAGFTRSPRGIIATTPTGVPVNVQIAARLADGERHDHAEQPVTDTPYPDLERPDPIENGALDLAVFERYLASLAVAAAPDEVKTVTLFQQRGDAGAVRYGATFTYHSGGAVFLNVLSAGRARHEDFAPPATVSS</sequence>
<evidence type="ECO:0000313" key="3">
    <source>
        <dbReference type="Proteomes" id="UP001602058"/>
    </source>
</evidence>
<keyword evidence="3" id="KW-1185">Reference proteome</keyword>
<evidence type="ECO:0000256" key="1">
    <source>
        <dbReference type="SAM" id="MobiDB-lite"/>
    </source>
</evidence>
<dbReference type="Proteomes" id="UP001602058">
    <property type="component" value="Unassembled WGS sequence"/>
</dbReference>
<proteinExistence type="predicted"/>
<reference evidence="2 3" key="1">
    <citation type="submission" date="2024-10" db="EMBL/GenBank/DDBJ databases">
        <title>The Natural Products Discovery Center: Release of the First 8490 Sequenced Strains for Exploring Actinobacteria Biosynthetic Diversity.</title>
        <authorList>
            <person name="Kalkreuter E."/>
            <person name="Kautsar S.A."/>
            <person name="Yang D."/>
            <person name="Bader C.D."/>
            <person name="Teijaro C.N."/>
            <person name="Fluegel L."/>
            <person name="Davis C.M."/>
            <person name="Simpson J.R."/>
            <person name="Lauterbach L."/>
            <person name="Steele A.D."/>
            <person name="Gui C."/>
            <person name="Meng S."/>
            <person name="Li G."/>
            <person name="Viehrig K."/>
            <person name="Ye F."/>
            <person name="Su P."/>
            <person name="Kiefer A.F."/>
            <person name="Nichols A."/>
            <person name="Cepeda A.J."/>
            <person name="Yan W."/>
            <person name="Fan B."/>
            <person name="Jiang Y."/>
            <person name="Adhikari A."/>
            <person name="Zheng C.-J."/>
            <person name="Schuster L."/>
            <person name="Cowan T.M."/>
            <person name="Smanski M.J."/>
            <person name="Chevrette M.G."/>
            <person name="De Carvalho L.P.S."/>
            <person name="Shen B."/>
        </authorList>
    </citation>
    <scope>NUCLEOTIDE SEQUENCE [LARGE SCALE GENOMIC DNA]</scope>
    <source>
        <strain evidence="2 3">NPDC001390</strain>
    </source>
</reference>
<comment type="caution">
    <text evidence="2">The sequence shown here is derived from an EMBL/GenBank/DDBJ whole genome shotgun (WGS) entry which is preliminary data.</text>
</comment>
<gene>
    <name evidence="2" type="ORF">ACFY1D_37285</name>
</gene>